<dbReference type="EMBL" id="CP088147">
    <property type="protein sequence ID" value="UTU54399.1"/>
    <property type="molecule type" value="Genomic_DNA"/>
</dbReference>
<keyword evidence="3 6" id="KW-0812">Transmembrane</keyword>
<feature type="transmembrane region" description="Helical" evidence="6">
    <location>
        <begin position="182"/>
        <end position="204"/>
    </location>
</feature>
<accession>A0AB38THL5</accession>
<dbReference type="RefSeq" id="WP_024504864.1">
    <property type="nucleotide sequence ID" value="NZ_CP088147.1"/>
</dbReference>
<evidence type="ECO:0000256" key="4">
    <source>
        <dbReference type="ARBA" id="ARBA00022989"/>
    </source>
</evidence>
<comment type="subcellular location">
    <subcellularLocation>
        <location evidence="1">Cell membrane</location>
        <topology evidence="1">Multi-pass membrane protein</topology>
    </subcellularLocation>
</comment>
<keyword evidence="5 6" id="KW-0472">Membrane</keyword>
<evidence type="ECO:0000313" key="8">
    <source>
        <dbReference type="Proteomes" id="UP001060070"/>
    </source>
</evidence>
<feature type="transmembrane region" description="Helical" evidence="6">
    <location>
        <begin position="66"/>
        <end position="94"/>
    </location>
</feature>
<feature type="transmembrane region" description="Helical" evidence="6">
    <location>
        <begin position="142"/>
        <end position="162"/>
    </location>
</feature>
<sequence>MIVDQLREANTGPGRRGFGFGVLTSDDFVRLLILAALIAGFAIVTRGATIGTENLANVLIQSSIRGIAACGQAFVVLTVGLDLSVSGIVAVTLMVGGSLVTTNPQFSLLGVAISPLLAIPVMLFVGVAFGTANGFLVARLRLPSLIVTLGVWQIGVGLAYQVTGSGFVDSIPSSIAFIGQGSLLYVPNPVILFFAIVALSYFVLHRTAFGAEIYAVGGNSRSAFISGVRVVRVRIIVFAIAGSFYAIGAVISMSRYMSATMAQTTGLELSTIAAVAIGGVSLSGGKGSIVGVLLGTLIIGVVDNGLSITGVGPAQQAILKGAIIIFAVMLDGFSRR</sequence>
<evidence type="ECO:0000256" key="1">
    <source>
        <dbReference type="ARBA" id="ARBA00004651"/>
    </source>
</evidence>
<evidence type="ECO:0000256" key="6">
    <source>
        <dbReference type="SAM" id="Phobius"/>
    </source>
</evidence>
<name>A0AB38THL5_9HYPH</name>
<evidence type="ECO:0000256" key="2">
    <source>
        <dbReference type="ARBA" id="ARBA00022475"/>
    </source>
</evidence>
<dbReference type="GO" id="GO:0005886">
    <property type="term" value="C:plasma membrane"/>
    <property type="evidence" value="ECO:0007669"/>
    <property type="project" value="UniProtKB-SubCell"/>
</dbReference>
<dbReference type="PANTHER" id="PTHR32196">
    <property type="entry name" value="ABC TRANSPORTER PERMEASE PROTEIN YPHD-RELATED-RELATED"/>
    <property type="match status" value="1"/>
</dbReference>
<dbReference type="Pfam" id="PF02653">
    <property type="entry name" value="BPD_transp_2"/>
    <property type="match status" value="1"/>
</dbReference>
<dbReference type="CDD" id="cd06579">
    <property type="entry name" value="TM_PBP1_transp_AraH_like"/>
    <property type="match status" value="1"/>
</dbReference>
<organism evidence="7 8">
    <name type="scientific">Mesorhizobium ciceri</name>
    <dbReference type="NCBI Taxonomy" id="39645"/>
    <lineage>
        <taxon>Bacteria</taxon>
        <taxon>Pseudomonadati</taxon>
        <taxon>Pseudomonadota</taxon>
        <taxon>Alphaproteobacteria</taxon>
        <taxon>Hyphomicrobiales</taxon>
        <taxon>Phyllobacteriaceae</taxon>
        <taxon>Mesorhizobium</taxon>
    </lineage>
</organism>
<dbReference type="AlphaFoldDB" id="A0AB38THL5"/>
<feature type="transmembrane region" description="Helical" evidence="6">
    <location>
        <begin position="317"/>
        <end position="334"/>
    </location>
</feature>
<keyword evidence="4 6" id="KW-1133">Transmembrane helix</keyword>
<feature type="transmembrane region" description="Helical" evidence="6">
    <location>
        <begin position="235"/>
        <end position="254"/>
    </location>
</feature>
<keyword evidence="8" id="KW-1185">Reference proteome</keyword>
<proteinExistence type="predicted"/>
<feature type="transmembrane region" description="Helical" evidence="6">
    <location>
        <begin position="28"/>
        <end position="45"/>
    </location>
</feature>
<gene>
    <name evidence="7" type="ORF">LRP29_13840</name>
</gene>
<reference evidence="7 8" key="1">
    <citation type="journal article" date="2022" name="Microbiol. Resour. Announc.">
        <title>Complete Genome Sequence of Mesorhizobium ciceri Strain R30, a Rhizobium Used as a Commercial Inoculant for Chickpea in Argentina.</title>
        <authorList>
            <person name="Foresto E."/>
            <person name="Revale S."/>
            <person name="Primo E."/>
            <person name="Nievas F."/>
            <person name="Carezzano E."/>
            <person name="Puente M."/>
            <person name="Alzari P."/>
            <person name="Mart M."/>
            <person name="Ben-Assaya M."/>
            <person name="Mornico D."/>
            <person name="Santoro M."/>
            <person name="Mart F."/>
            <person name="Giordano W."/>
            <person name="Bogino P."/>
        </authorList>
    </citation>
    <scope>NUCLEOTIDE SEQUENCE [LARGE SCALE GENOMIC DNA]</scope>
    <source>
        <strain evidence="7 8">R30</strain>
    </source>
</reference>
<evidence type="ECO:0000313" key="7">
    <source>
        <dbReference type="EMBL" id="UTU54399.1"/>
    </source>
</evidence>
<protein>
    <submittedName>
        <fullName evidence="7">ABC transporter permease</fullName>
    </submittedName>
</protein>
<dbReference type="GO" id="GO:0022857">
    <property type="term" value="F:transmembrane transporter activity"/>
    <property type="evidence" value="ECO:0007669"/>
    <property type="project" value="InterPro"/>
</dbReference>
<dbReference type="InterPro" id="IPR001851">
    <property type="entry name" value="ABC_transp_permease"/>
</dbReference>
<feature type="transmembrane region" description="Helical" evidence="6">
    <location>
        <begin position="106"/>
        <end position="130"/>
    </location>
</feature>
<keyword evidence="2" id="KW-1003">Cell membrane</keyword>
<dbReference type="Proteomes" id="UP001060070">
    <property type="component" value="Chromosome"/>
</dbReference>
<evidence type="ECO:0000256" key="5">
    <source>
        <dbReference type="ARBA" id="ARBA00023136"/>
    </source>
</evidence>
<evidence type="ECO:0000256" key="3">
    <source>
        <dbReference type="ARBA" id="ARBA00022692"/>
    </source>
</evidence>